<proteinExistence type="predicted"/>
<sequence>MMLHRTMFYRVTADFVALEQRFLRSRRLCCTPILAAIRASAGPNGALLIVKNYTGDRLNFGLAAELARAEGIPVETVIVADDVSLRGRVERGQRRGIAGTVLIHKLAGAAAARGLPLARVAGIARDAAAELGTMGVALDGCTIPGADKSGFSLADHEIELGLGIHGEKGVERCPPTRWSTRCCRASSPISCSTAANASHCSSTVSARRRTWNSRSCCATRTTT</sequence>
<dbReference type="Gene3D" id="3.30.1180.20">
    <property type="entry name" value="Dihydroxyacetone kinase, domain 2"/>
    <property type="match status" value="1"/>
</dbReference>
<dbReference type="PROSITE" id="PS51481">
    <property type="entry name" value="DHAK"/>
    <property type="match status" value="1"/>
</dbReference>
<feature type="domain" description="DhaK" evidence="1">
    <location>
        <begin position="1"/>
        <end position="223"/>
    </location>
</feature>
<dbReference type="EMBL" id="AP018113">
    <property type="protein sequence ID" value="BAX64091.1"/>
    <property type="molecule type" value="Genomic_DNA"/>
</dbReference>
<evidence type="ECO:0000313" key="3">
    <source>
        <dbReference type="Proteomes" id="UP000218432"/>
    </source>
</evidence>
<dbReference type="PANTHER" id="PTHR28629:SF4">
    <property type="entry name" value="TRIOKINASE_FMN CYCLASE"/>
    <property type="match status" value="1"/>
</dbReference>
<dbReference type="GO" id="GO:0004371">
    <property type="term" value="F:glycerone kinase activity"/>
    <property type="evidence" value="ECO:0007669"/>
    <property type="project" value="InterPro"/>
</dbReference>
<dbReference type="AlphaFoldDB" id="A0A1Y1BW88"/>
<keyword evidence="2" id="KW-0418">Kinase</keyword>
<accession>A0A1Y1BW88</accession>
<dbReference type="InterPro" id="IPR004006">
    <property type="entry name" value="DhaK_dom"/>
</dbReference>
<dbReference type="SUPFAM" id="SSF82549">
    <property type="entry name" value="DAK1/DegV-like"/>
    <property type="match status" value="1"/>
</dbReference>
<reference evidence="2 3" key="1">
    <citation type="journal article" date="2017" name="Genome Announc.">
        <title>Complete Genome Sequence of Burkholderia stabilis FERMP-21014.</title>
        <authorList>
            <person name="Konishi K."/>
            <person name="Kumagai T."/>
            <person name="Sakasegawa S."/>
            <person name="Tamura T."/>
        </authorList>
    </citation>
    <scope>NUCLEOTIDE SEQUENCE [LARGE SCALE GENOMIC DNA]</scope>
    <source>
        <strain evidence="2 3">FERMP-21014</strain>
    </source>
</reference>
<name>A0A1Y1BW88_9BURK</name>
<protein>
    <submittedName>
        <fullName evidence="2">Dihydroxyacetone kinase</fullName>
    </submittedName>
</protein>
<dbReference type="Proteomes" id="UP000218432">
    <property type="component" value="Chromosome 3"/>
</dbReference>
<gene>
    <name evidence="2" type="ORF">BSFP_069640</name>
</gene>
<dbReference type="Gene3D" id="3.40.50.10440">
    <property type="entry name" value="Dihydroxyacetone kinase, domain 1"/>
    <property type="match status" value="1"/>
</dbReference>
<keyword evidence="2" id="KW-0808">Transferase</keyword>
<dbReference type="Pfam" id="PF02733">
    <property type="entry name" value="Dak1"/>
    <property type="match status" value="1"/>
</dbReference>
<evidence type="ECO:0000313" key="2">
    <source>
        <dbReference type="EMBL" id="BAX64091.1"/>
    </source>
</evidence>
<dbReference type="GO" id="GO:0005829">
    <property type="term" value="C:cytosol"/>
    <property type="evidence" value="ECO:0007669"/>
    <property type="project" value="TreeGrafter"/>
</dbReference>
<evidence type="ECO:0000259" key="1">
    <source>
        <dbReference type="PROSITE" id="PS51481"/>
    </source>
</evidence>
<dbReference type="InterPro" id="IPR050861">
    <property type="entry name" value="Dihydroxyacetone_Kinase"/>
</dbReference>
<dbReference type="GO" id="GO:0019563">
    <property type="term" value="P:glycerol catabolic process"/>
    <property type="evidence" value="ECO:0007669"/>
    <property type="project" value="TreeGrafter"/>
</dbReference>
<dbReference type="PANTHER" id="PTHR28629">
    <property type="entry name" value="TRIOKINASE/FMN CYCLASE"/>
    <property type="match status" value="1"/>
</dbReference>
<organism evidence="2 3">
    <name type="scientific">Burkholderia stabilis</name>
    <dbReference type="NCBI Taxonomy" id="95485"/>
    <lineage>
        <taxon>Bacteria</taxon>
        <taxon>Pseudomonadati</taxon>
        <taxon>Pseudomonadota</taxon>
        <taxon>Betaproteobacteria</taxon>
        <taxon>Burkholderiales</taxon>
        <taxon>Burkholderiaceae</taxon>
        <taxon>Burkholderia</taxon>
        <taxon>Burkholderia cepacia complex</taxon>
    </lineage>
</organism>